<dbReference type="SMART" id="SM00015">
    <property type="entry name" value="IQ"/>
    <property type="match status" value="7"/>
</dbReference>
<feature type="compositionally biased region" description="Acidic residues" evidence="5">
    <location>
        <begin position="151"/>
        <end position="164"/>
    </location>
</feature>
<organism evidence="7 8">
    <name type="scientific">Terfezia boudieri ATCC MYA-4762</name>
    <dbReference type="NCBI Taxonomy" id="1051890"/>
    <lineage>
        <taxon>Eukaryota</taxon>
        <taxon>Fungi</taxon>
        <taxon>Dikarya</taxon>
        <taxon>Ascomycota</taxon>
        <taxon>Pezizomycotina</taxon>
        <taxon>Pezizomycetes</taxon>
        <taxon>Pezizales</taxon>
        <taxon>Pezizaceae</taxon>
        <taxon>Terfezia</taxon>
    </lineage>
</organism>
<evidence type="ECO:0000256" key="1">
    <source>
        <dbReference type="ARBA" id="ARBA00004496"/>
    </source>
</evidence>
<dbReference type="Pfam" id="PF00307">
    <property type="entry name" value="CH"/>
    <property type="match status" value="1"/>
</dbReference>
<evidence type="ECO:0000313" key="8">
    <source>
        <dbReference type="Proteomes" id="UP000267821"/>
    </source>
</evidence>
<reference evidence="7 8" key="1">
    <citation type="journal article" date="2018" name="Nat. Ecol. Evol.">
        <title>Pezizomycetes genomes reveal the molecular basis of ectomycorrhizal truffle lifestyle.</title>
        <authorList>
            <person name="Murat C."/>
            <person name="Payen T."/>
            <person name="Noel B."/>
            <person name="Kuo A."/>
            <person name="Morin E."/>
            <person name="Chen J."/>
            <person name="Kohler A."/>
            <person name="Krizsan K."/>
            <person name="Balestrini R."/>
            <person name="Da Silva C."/>
            <person name="Montanini B."/>
            <person name="Hainaut M."/>
            <person name="Levati E."/>
            <person name="Barry K.W."/>
            <person name="Belfiori B."/>
            <person name="Cichocki N."/>
            <person name="Clum A."/>
            <person name="Dockter R.B."/>
            <person name="Fauchery L."/>
            <person name="Guy J."/>
            <person name="Iotti M."/>
            <person name="Le Tacon F."/>
            <person name="Lindquist E.A."/>
            <person name="Lipzen A."/>
            <person name="Malagnac F."/>
            <person name="Mello A."/>
            <person name="Molinier V."/>
            <person name="Miyauchi S."/>
            <person name="Poulain J."/>
            <person name="Riccioni C."/>
            <person name="Rubini A."/>
            <person name="Sitrit Y."/>
            <person name="Splivallo R."/>
            <person name="Traeger S."/>
            <person name="Wang M."/>
            <person name="Zifcakova L."/>
            <person name="Wipf D."/>
            <person name="Zambonelli A."/>
            <person name="Paolocci F."/>
            <person name="Nowrousian M."/>
            <person name="Ottonello S."/>
            <person name="Baldrian P."/>
            <person name="Spatafora J.W."/>
            <person name="Henrissat B."/>
            <person name="Nagy L.G."/>
            <person name="Aury J.M."/>
            <person name="Wincker P."/>
            <person name="Grigoriev I.V."/>
            <person name="Bonfante P."/>
            <person name="Martin F.M."/>
        </authorList>
    </citation>
    <scope>NUCLEOTIDE SEQUENCE [LARGE SCALE GENOMIC DNA]</scope>
    <source>
        <strain evidence="7 8">ATCC MYA-4762</strain>
    </source>
</reference>
<dbReference type="GO" id="GO:0051295">
    <property type="term" value="P:establishment of meiotic spindle localization"/>
    <property type="evidence" value="ECO:0007669"/>
    <property type="project" value="TreeGrafter"/>
</dbReference>
<dbReference type="InterPro" id="IPR001715">
    <property type="entry name" value="CH_dom"/>
</dbReference>
<dbReference type="InterPro" id="IPR000048">
    <property type="entry name" value="IQ_motif_EF-hand-BS"/>
</dbReference>
<dbReference type="PROSITE" id="PS50021">
    <property type="entry name" value="CH"/>
    <property type="match status" value="1"/>
</dbReference>
<dbReference type="OrthoDB" id="76388at2759"/>
<feature type="domain" description="Calponin-homology (CH)" evidence="6">
    <location>
        <begin position="811"/>
        <end position="929"/>
    </location>
</feature>
<accession>A0A3N4M0X0</accession>
<evidence type="ECO:0000256" key="4">
    <source>
        <dbReference type="ARBA" id="ARBA00022860"/>
    </source>
</evidence>
<name>A0A3N4M0X0_9PEZI</name>
<feature type="compositionally biased region" description="Basic and acidic residues" evidence="5">
    <location>
        <begin position="87"/>
        <end position="106"/>
    </location>
</feature>
<sequence length="1451" mass="163343">MPFYSDEDEGTPCPVRHYSPNSNLLSRQRRDRTTLGRLTAFPLISGDDGDETVGIELTTVLPSISSFANRRKTILNEPPRRPGQSLRQKEELRLSQREKRVKREKEGEEEEEEEEEEIEDIFKFPSPPLPVQQQQQPIPSQQHQQQRLSAPEEEGEEEEEEEECYNGQEYAAALHPQRAHLQQAWRITTGAALSQQPRRPAAVPTATGAGGARTGRRLSAWIEARVQEKRRQRIAAQQQQQTQHHHQNQPGNELPQRQASTLQQQLDRNWSSAPENFNGRHSSEEAELVKSYFNAPPKRSTARPVERTRRGAVKAAGAGRGKENILPPKRDSRDQDGKSIHTAVPPNNLFGKGAGNKRLASMENDANNNNKKSKTFNTAPEFKAPTYSVQHRPQSYSSTYSGVNGGDDYDYVQDEPSNTRKRASSPQPRFVSESDIDDNSFSSIHNPLIKASTTSIRPWNQSPLPPRNGKLQLIKRRKVSNDATSGDEIPLNPAQTALAMQLAPRQKINGVHRDGPIRPAAAAGLASMDAMNPVLSDDLAQVRMYEDSWLSMLEASVTQLVNAVFEQYEASRASTIETHIQLRREMITLYSTIPAIHKRIQASLAFGVLAIPKESINKSSAVKSWGEDLGIKKKFMDLFMQTYDVEILGIALEVIIGRELFGKTGPRVSDAQIIEEGTYILSMQEKDKMKLVERFLEKFLVNCEDAYLNPPRSRNSASRIIGALGIVRTKGAGKGGLGEDDWGSVEWGLRKTVLRALMLILLLDKTKKGRKNLLGSRCLFRQNSQYKSSISILHALARLLLPSLGDIVRPLSLMGYTVEHVQQPLEEFSYTVDNLAVDMRDGVRLVRLVELLLYPTEAQGATRTGAWPLSKDLKFPAISRVHKLNNVTLALEALEDAGGNENGVKPEDIIDGYRERTVGLLWGIVGTWGLEMGVGALVDWSELRKEIGRLKRERTKAQKGNGGPGAMLSDEDEERDEERGYVALLKCWARCIAEKKGLRVENMTTSFADGRVFGAIVGAYEGYFVRKKSVGVQGESKLEERLKELGCSAYFASLFGDKKRPGKVFDRDFVIGGLAFLCSRLLQWSVKERAATNIQRAFRAWKFAQVAHVRIHLLILAHECAAFVKSKERVVNAAIVIQRAFRDHLRVKLHRLISAVIGIQCSIRGFLIRRELQGLREAAMQIQRWWREVRERRFRQRAGVLLGNLAELQARARGFLERRRVDDVYFAVGIVEAEYGRLLKGRRVREEFLMQREAAVRIQRWWRDILVIWNDREEFLEIRSGVIEVQAGIRGVLMRQEVDRKWTAVMTIQRWFRAWIEIAKVRHEFKATRWAALVVQIRRRETLAARRARREYLLLRTYTIAVQQEFQGMEEVWVGGENAEDAEGGGSGTKSLEGICGSEGCDSEAQGYSEEASEGDREEGGRGGDAWGEGWEGDWVGEGGGGVGKGVIAAW</sequence>
<keyword evidence="4" id="KW-0112">Calmodulin-binding</keyword>
<dbReference type="GO" id="GO:0007051">
    <property type="term" value="P:spindle organization"/>
    <property type="evidence" value="ECO:0007669"/>
    <property type="project" value="TreeGrafter"/>
</dbReference>
<feature type="region of interest" description="Disordered" evidence="5">
    <location>
        <begin position="290"/>
        <end position="443"/>
    </location>
</feature>
<feature type="compositionally biased region" description="Polar residues" evidence="5">
    <location>
        <begin position="255"/>
        <end position="266"/>
    </location>
</feature>
<feature type="compositionally biased region" description="Polar residues" evidence="5">
    <location>
        <begin position="387"/>
        <end position="402"/>
    </location>
</feature>
<dbReference type="SUPFAM" id="SSF47576">
    <property type="entry name" value="Calponin-homology domain, CH-domain"/>
    <property type="match status" value="1"/>
</dbReference>
<evidence type="ECO:0000313" key="7">
    <source>
        <dbReference type="EMBL" id="RPB27558.1"/>
    </source>
</evidence>
<keyword evidence="2" id="KW-0963">Cytoplasm</keyword>
<dbReference type="PANTHER" id="PTHR22706">
    <property type="entry name" value="ASSEMBLY FACTOR FOR SPINDLE MICROTUBULES"/>
    <property type="match status" value="1"/>
</dbReference>
<dbReference type="Gene3D" id="1.10.418.10">
    <property type="entry name" value="Calponin-like domain"/>
    <property type="match status" value="1"/>
</dbReference>
<evidence type="ECO:0000256" key="2">
    <source>
        <dbReference type="ARBA" id="ARBA00022490"/>
    </source>
</evidence>
<dbReference type="Proteomes" id="UP000267821">
    <property type="component" value="Unassembled WGS sequence"/>
</dbReference>
<feature type="compositionally biased region" description="Acidic residues" evidence="5">
    <location>
        <begin position="107"/>
        <end position="119"/>
    </location>
</feature>
<dbReference type="EMBL" id="ML121531">
    <property type="protein sequence ID" value="RPB27558.1"/>
    <property type="molecule type" value="Genomic_DNA"/>
</dbReference>
<dbReference type="GO" id="GO:0005516">
    <property type="term" value="F:calmodulin binding"/>
    <property type="evidence" value="ECO:0007669"/>
    <property type="project" value="UniProtKB-KW"/>
</dbReference>
<dbReference type="GO" id="GO:0005737">
    <property type="term" value="C:cytoplasm"/>
    <property type="evidence" value="ECO:0007669"/>
    <property type="project" value="UniProtKB-SubCell"/>
</dbReference>
<feature type="compositionally biased region" description="Low complexity" evidence="5">
    <location>
        <begin position="131"/>
        <end position="146"/>
    </location>
</feature>
<evidence type="ECO:0000256" key="3">
    <source>
        <dbReference type="ARBA" id="ARBA00022737"/>
    </source>
</evidence>
<feature type="region of interest" description="Disordered" evidence="5">
    <location>
        <begin position="191"/>
        <end position="266"/>
    </location>
</feature>
<feature type="compositionally biased region" description="Basic and acidic residues" evidence="5">
    <location>
        <begin position="320"/>
        <end position="339"/>
    </location>
</feature>
<feature type="compositionally biased region" description="Low complexity" evidence="5">
    <location>
        <begin position="197"/>
        <end position="207"/>
    </location>
</feature>
<dbReference type="InterPro" id="IPR051185">
    <property type="entry name" value="ASPM"/>
</dbReference>
<dbReference type="InterPro" id="IPR036872">
    <property type="entry name" value="CH_dom_sf"/>
</dbReference>
<dbReference type="GO" id="GO:0000278">
    <property type="term" value="P:mitotic cell cycle"/>
    <property type="evidence" value="ECO:0007669"/>
    <property type="project" value="TreeGrafter"/>
</dbReference>
<comment type="subcellular location">
    <subcellularLocation>
        <location evidence="1">Cytoplasm</location>
    </subcellularLocation>
</comment>
<feature type="region of interest" description="Disordered" evidence="5">
    <location>
        <begin position="954"/>
        <end position="974"/>
    </location>
</feature>
<evidence type="ECO:0000256" key="5">
    <source>
        <dbReference type="SAM" id="MobiDB-lite"/>
    </source>
</evidence>
<dbReference type="CDD" id="cd21223">
    <property type="entry name" value="CH_ASPM_rpt1"/>
    <property type="match status" value="1"/>
</dbReference>
<dbReference type="GO" id="GO:0000922">
    <property type="term" value="C:spindle pole"/>
    <property type="evidence" value="ECO:0007669"/>
    <property type="project" value="TreeGrafter"/>
</dbReference>
<proteinExistence type="predicted"/>
<dbReference type="Pfam" id="PF00612">
    <property type="entry name" value="IQ"/>
    <property type="match status" value="2"/>
</dbReference>
<dbReference type="PANTHER" id="PTHR22706:SF1">
    <property type="entry name" value="ASSEMBLY FACTOR FOR SPINDLE MICROTUBULES"/>
    <property type="match status" value="1"/>
</dbReference>
<dbReference type="InParanoid" id="A0A3N4M0X0"/>
<keyword evidence="8" id="KW-1185">Reference proteome</keyword>
<gene>
    <name evidence="7" type="ORF">L211DRAFT_865714</name>
</gene>
<dbReference type="PROSITE" id="PS50096">
    <property type="entry name" value="IQ"/>
    <property type="match status" value="2"/>
</dbReference>
<keyword evidence="3" id="KW-0677">Repeat</keyword>
<dbReference type="Gene3D" id="1.20.5.190">
    <property type="match status" value="2"/>
</dbReference>
<dbReference type="CDD" id="cd23766">
    <property type="entry name" value="IQCG"/>
    <property type="match status" value="1"/>
</dbReference>
<feature type="region of interest" description="Disordered" evidence="5">
    <location>
        <begin position="1401"/>
        <end position="1439"/>
    </location>
</feature>
<protein>
    <recommendedName>
        <fullName evidence="6">Calponin-homology (CH) domain-containing protein</fullName>
    </recommendedName>
</protein>
<dbReference type="STRING" id="1051890.A0A3N4M0X0"/>
<feature type="region of interest" description="Disordered" evidence="5">
    <location>
        <begin position="68"/>
        <end position="166"/>
    </location>
</feature>
<evidence type="ECO:0000259" key="6">
    <source>
        <dbReference type="PROSITE" id="PS50021"/>
    </source>
</evidence>
<feature type="region of interest" description="Disordered" evidence="5">
    <location>
        <begin position="1"/>
        <end position="30"/>
    </location>
</feature>
<feature type="compositionally biased region" description="Acidic residues" evidence="5">
    <location>
        <begin position="1"/>
        <end position="10"/>
    </location>
</feature>